<dbReference type="InterPro" id="IPR005654">
    <property type="entry name" value="ATPase_AFG1-like"/>
</dbReference>
<dbReference type="NCBIfam" id="NF040713">
    <property type="entry name" value="ZapE"/>
    <property type="match status" value="1"/>
</dbReference>
<reference evidence="5" key="1">
    <citation type="journal article" date="2023" name="BMC Genomics">
        <title>Chromosome-level genome assemblies of Cutaneotrichosporon spp. (Trichosporonales, Basidiomycota) reveal imbalanced evolution between nucleotide sequences and chromosome synteny.</title>
        <authorList>
            <person name="Kobayashi Y."/>
            <person name="Kayamori A."/>
            <person name="Aoki K."/>
            <person name="Shiwa Y."/>
            <person name="Matsutani M."/>
            <person name="Fujita N."/>
            <person name="Sugita T."/>
            <person name="Iwasaki W."/>
            <person name="Tanaka N."/>
            <person name="Takashima M."/>
        </authorList>
    </citation>
    <scope>NUCLEOTIDE SEQUENCE</scope>
    <source>
        <strain evidence="5">HIS019</strain>
    </source>
</reference>
<dbReference type="PANTHER" id="PTHR12169">
    <property type="entry name" value="ATPASE N2B"/>
    <property type="match status" value="1"/>
</dbReference>
<feature type="region of interest" description="Disordered" evidence="4">
    <location>
        <begin position="589"/>
        <end position="617"/>
    </location>
</feature>
<keyword evidence="2" id="KW-0547">Nucleotide-binding</keyword>
<dbReference type="AlphaFoldDB" id="A0AA48HXJ4"/>
<evidence type="ECO:0008006" key="7">
    <source>
        <dbReference type="Google" id="ProtNLM"/>
    </source>
</evidence>
<name>A0AA48HXJ4_9TREE</name>
<dbReference type="Gene3D" id="3.40.50.300">
    <property type="entry name" value="P-loop containing nucleotide triphosphate hydrolases"/>
    <property type="match status" value="1"/>
</dbReference>
<dbReference type="SUPFAM" id="SSF52540">
    <property type="entry name" value="P-loop containing nucleoside triphosphate hydrolases"/>
    <property type="match status" value="1"/>
</dbReference>
<dbReference type="Pfam" id="PF03969">
    <property type="entry name" value="AFG1_ATPase"/>
    <property type="match status" value="1"/>
</dbReference>
<dbReference type="GO" id="GO:0005739">
    <property type="term" value="C:mitochondrion"/>
    <property type="evidence" value="ECO:0007669"/>
    <property type="project" value="TreeGrafter"/>
</dbReference>
<evidence type="ECO:0000313" key="6">
    <source>
        <dbReference type="Proteomes" id="UP001233271"/>
    </source>
</evidence>
<dbReference type="KEGG" id="ccac:CcaHIS019_0100440"/>
<organism evidence="5 6">
    <name type="scientific">Cutaneotrichosporon cavernicola</name>
    <dbReference type="NCBI Taxonomy" id="279322"/>
    <lineage>
        <taxon>Eukaryota</taxon>
        <taxon>Fungi</taxon>
        <taxon>Dikarya</taxon>
        <taxon>Basidiomycota</taxon>
        <taxon>Agaricomycotina</taxon>
        <taxon>Tremellomycetes</taxon>
        <taxon>Trichosporonales</taxon>
        <taxon>Trichosporonaceae</taxon>
        <taxon>Cutaneotrichosporon</taxon>
    </lineage>
</organism>
<comment type="similarity">
    <text evidence="1">Belongs to the AFG1 ATPase family.</text>
</comment>
<dbReference type="PANTHER" id="PTHR12169:SF2">
    <property type="entry name" value="AFG1P"/>
    <property type="match status" value="1"/>
</dbReference>
<feature type="compositionally biased region" description="Basic and acidic residues" evidence="4">
    <location>
        <begin position="603"/>
        <end position="614"/>
    </location>
</feature>
<evidence type="ECO:0000256" key="1">
    <source>
        <dbReference type="ARBA" id="ARBA00010322"/>
    </source>
</evidence>
<evidence type="ECO:0000256" key="4">
    <source>
        <dbReference type="SAM" id="MobiDB-lite"/>
    </source>
</evidence>
<dbReference type="RefSeq" id="XP_060452592.1">
    <property type="nucleotide sequence ID" value="XM_060600344.1"/>
</dbReference>
<keyword evidence="3" id="KW-0067">ATP-binding</keyword>
<dbReference type="EMBL" id="AP028212">
    <property type="protein sequence ID" value="BEI87326.1"/>
    <property type="molecule type" value="Genomic_DNA"/>
</dbReference>
<dbReference type="GeneID" id="85491197"/>
<evidence type="ECO:0000256" key="2">
    <source>
        <dbReference type="ARBA" id="ARBA00022741"/>
    </source>
</evidence>
<dbReference type="Proteomes" id="UP001233271">
    <property type="component" value="Chromosome 1"/>
</dbReference>
<evidence type="ECO:0000256" key="3">
    <source>
        <dbReference type="ARBA" id="ARBA00022840"/>
    </source>
</evidence>
<proteinExistence type="inferred from homology"/>
<dbReference type="GO" id="GO:0005524">
    <property type="term" value="F:ATP binding"/>
    <property type="evidence" value="ECO:0007669"/>
    <property type="project" value="UniProtKB-KW"/>
</dbReference>
<dbReference type="InterPro" id="IPR027417">
    <property type="entry name" value="P-loop_NTPase"/>
</dbReference>
<dbReference type="GO" id="GO:0016887">
    <property type="term" value="F:ATP hydrolysis activity"/>
    <property type="evidence" value="ECO:0007669"/>
    <property type="project" value="InterPro"/>
</dbReference>
<gene>
    <name evidence="5" type="ORF">CcaverHIS019_0100440</name>
</gene>
<evidence type="ECO:0000313" key="5">
    <source>
        <dbReference type="EMBL" id="BEI87326.1"/>
    </source>
</evidence>
<keyword evidence="6" id="KW-1185">Reference proteome</keyword>
<accession>A0AA48HXJ4</accession>
<protein>
    <recommendedName>
        <fullName evidence="7">AFG1-like ATPase</fullName>
    </recommendedName>
</protein>
<sequence>MLRYATRRAVRTAATAPRALAPRYVPRTGYAPVTRRLYSSSKPEAAWQPSETDAEAPKVDLLEVYRGLVESGRLTWDDEQVRIVMRLRHLYNDLYDYSPPLELLAKLGSTPPRKLEQSWFWTNARRSRQAASIGLGNTEAEHALVKVLSGEEEIALLTTPKGILITGPPGSGKSFLLNLLFDALPTPNKARHHYHAFTLWLYQRVFAEMQRRRRDAPVTQAELNRALAGMSGWRAVFASGRWKEGDDVDLALSNASYSDPRDTIPFVIAKEMILQYHILYFDELQLLDASSAALLRDVLSWYWRLGGVVISCSNRVPDDLYHHGVQKERMHAFLDSLKGRCDVVELDGGRDWRQTATEGELEPRWLPMGDNAFDTMWAAEPGDNTSVNLVVYGRRVHVPEVKGKACRFPFAELCETPLGPADYLTLASTFSTFYIDAVPILLLKHKNEARRLINLIDALYEARCKVVIRAEEIPEHLFFPDALDPTIDPEHHDLLAAEALSESLGAQPRANVSYYNPKTRAEQERQDHADLGSSFAVMSIFTGEDERFAYKRAVSRLVEMSTSPAYAAEAWNPLGQGARGWEQTHLDGEATAPATRLSASPHRGKEGPGLKGDDLATESGSKFGLEFEEPEFEIRRRPPKMAAHHAWGVEEGWGTKAGRWGKGASVYRK</sequence>